<evidence type="ECO:0000256" key="11">
    <source>
        <dbReference type="HAMAP-Rule" id="MF_00036"/>
    </source>
</evidence>
<dbReference type="EMBL" id="JBHRZO010000048">
    <property type="protein sequence ID" value="MFC3848222.1"/>
    <property type="molecule type" value="Genomic_DNA"/>
</dbReference>
<organism evidence="13 14">
    <name type="scientific">Helicobacter baculiformis</name>
    <dbReference type="NCBI Taxonomy" id="427351"/>
    <lineage>
        <taxon>Bacteria</taxon>
        <taxon>Pseudomonadati</taxon>
        <taxon>Campylobacterota</taxon>
        <taxon>Epsilonproteobacteria</taxon>
        <taxon>Campylobacterales</taxon>
        <taxon>Helicobacteraceae</taxon>
        <taxon>Helicobacter</taxon>
    </lineage>
</organism>
<dbReference type="Gene3D" id="3.30.54.20">
    <property type="match status" value="1"/>
</dbReference>
<keyword evidence="10 11" id="KW-0030">Aminoacyl-tRNA synthetase</keyword>
<dbReference type="PANTHER" id="PTHR11777">
    <property type="entry name" value="ALANYL-TRNA SYNTHETASE"/>
    <property type="match status" value="1"/>
</dbReference>
<dbReference type="InterPro" id="IPR050058">
    <property type="entry name" value="Ala-tRNA_ligase"/>
</dbReference>
<comment type="function">
    <text evidence="11">Catalyzes the attachment of alanine to tRNA(Ala) in a two-step reaction: alanine is first activated by ATP to form Ala-AMP and then transferred to the acceptor end of tRNA(Ala). Also edits incorrectly charged Ser-tRNA(Ala) and Gly-tRNA(Ala) via its editing domain.</text>
</comment>
<dbReference type="InterPro" id="IPR018162">
    <property type="entry name" value="Ala-tRNA-ligase_IIc_anticod-bd"/>
</dbReference>
<dbReference type="PRINTS" id="PR00980">
    <property type="entry name" value="TRNASYNTHALA"/>
</dbReference>
<dbReference type="GO" id="GO:0004813">
    <property type="term" value="F:alanine-tRNA ligase activity"/>
    <property type="evidence" value="ECO:0007669"/>
    <property type="project" value="UniProtKB-EC"/>
</dbReference>
<keyword evidence="6 11" id="KW-0862">Zinc</keyword>
<keyword evidence="14" id="KW-1185">Reference proteome</keyword>
<dbReference type="PROSITE" id="PS50860">
    <property type="entry name" value="AA_TRNA_LIGASE_II_ALA"/>
    <property type="match status" value="1"/>
</dbReference>
<dbReference type="InterPro" id="IPR018163">
    <property type="entry name" value="Thr/Ala-tRNA-synth_IIc_edit"/>
</dbReference>
<protein>
    <recommendedName>
        <fullName evidence="11">Alanine--tRNA ligase</fullName>
        <ecNumber evidence="11">6.1.1.7</ecNumber>
    </recommendedName>
    <alternativeName>
        <fullName evidence="11">Alanyl-tRNA synthetase</fullName>
        <shortName evidence="11">AlaRS</shortName>
    </alternativeName>
</protein>
<feature type="domain" description="Alanyl-transfer RNA synthetases family profile" evidence="12">
    <location>
        <begin position="1"/>
        <end position="711"/>
    </location>
</feature>
<dbReference type="InterPro" id="IPR012947">
    <property type="entry name" value="tRNA_SAD"/>
</dbReference>
<comment type="subcellular location">
    <subcellularLocation>
        <location evidence="11">Cytoplasm</location>
    </subcellularLocation>
</comment>
<evidence type="ECO:0000313" key="13">
    <source>
        <dbReference type="EMBL" id="MFC3848222.1"/>
    </source>
</evidence>
<comment type="caution">
    <text evidence="13">The sequence shown here is derived from an EMBL/GenBank/DDBJ whole genome shotgun (WGS) entry which is preliminary data.</text>
</comment>
<name>A0ABV7ZL54_9HELI</name>
<evidence type="ECO:0000256" key="2">
    <source>
        <dbReference type="ARBA" id="ARBA00022555"/>
    </source>
</evidence>
<dbReference type="InterPro" id="IPR045864">
    <property type="entry name" value="aa-tRNA-synth_II/BPL/LPL"/>
</dbReference>
<feature type="binding site" evidence="11">
    <location>
        <position position="668"/>
    </location>
    <ligand>
        <name>Zn(2+)</name>
        <dbReference type="ChEBI" id="CHEBI:29105"/>
    </ligand>
</feature>
<dbReference type="Proteomes" id="UP001595783">
    <property type="component" value="Unassembled WGS sequence"/>
</dbReference>
<keyword evidence="3 11" id="KW-0436">Ligase</keyword>
<keyword evidence="7 11" id="KW-0067">ATP-binding</keyword>
<dbReference type="PANTHER" id="PTHR11777:SF9">
    <property type="entry name" value="ALANINE--TRNA LIGASE, CYTOPLASMIC"/>
    <property type="match status" value="1"/>
</dbReference>
<dbReference type="SUPFAM" id="SSF55186">
    <property type="entry name" value="ThrRS/AlaRS common domain"/>
    <property type="match status" value="1"/>
</dbReference>
<accession>A0ABV7ZL54</accession>
<dbReference type="Gene3D" id="3.30.930.10">
    <property type="entry name" value="Bira Bifunctional Protein, Domain 2"/>
    <property type="match status" value="1"/>
</dbReference>
<dbReference type="SMART" id="SM00863">
    <property type="entry name" value="tRNA_SAD"/>
    <property type="match status" value="1"/>
</dbReference>
<comment type="cofactor">
    <cofactor evidence="11">
        <name>Zn(2+)</name>
        <dbReference type="ChEBI" id="CHEBI:29105"/>
    </cofactor>
    <text evidence="11">Binds 1 zinc ion per subunit.</text>
</comment>
<dbReference type="InterPro" id="IPR018164">
    <property type="entry name" value="Ala-tRNA-synth_IIc_N"/>
</dbReference>
<dbReference type="SUPFAM" id="SSF101353">
    <property type="entry name" value="Putative anticodon-binding domain of alanyl-tRNA synthetase (AlaRS)"/>
    <property type="match status" value="1"/>
</dbReference>
<dbReference type="Pfam" id="PF07973">
    <property type="entry name" value="tRNA_SAD"/>
    <property type="match status" value="1"/>
</dbReference>
<dbReference type="SUPFAM" id="SSF55681">
    <property type="entry name" value="Class II aaRS and biotin synthetases"/>
    <property type="match status" value="1"/>
</dbReference>
<evidence type="ECO:0000256" key="1">
    <source>
        <dbReference type="ARBA" id="ARBA00008226"/>
    </source>
</evidence>
<keyword evidence="5 11" id="KW-0547">Nucleotide-binding</keyword>
<evidence type="ECO:0000256" key="8">
    <source>
        <dbReference type="ARBA" id="ARBA00022884"/>
    </source>
</evidence>
<reference evidence="14" key="1">
    <citation type="journal article" date="2019" name="Int. J. Syst. Evol. Microbiol.">
        <title>The Global Catalogue of Microorganisms (GCM) 10K type strain sequencing project: providing services to taxonomists for standard genome sequencing and annotation.</title>
        <authorList>
            <consortium name="The Broad Institute Genomics Platform"/>
            <consortium name="The Broad Institute Genome Sequencing Center for Infectious Disease"/>
            <person name="Wu L."/>
            <person name="Ma J."/>
        </authorList>
    </citation>
    <scope>NUCLEOTIDE SEQUENCE [LARGE SCALE GENOMIC DNA]</scope>
    <source>
        <strain evidence="14">CCUG 53816</strain>
    </source>
</reference>
<comment type="catalytic activity">
    <reaction evidence="11">
        <text>tRNA(Ala) + L-alanine + ATP = L-alanyl-tRNA(Ala) + AMP + diphosphate</text>
        <dbReference type="Rhea" id="RHEA:12540"/>
        <dbReference type="Rhea" id="RHEA-COMP:9657"/>
        <dbReference type="Rhea" id="RHEA-COMP:9923"/>
        <dbReference type="ChEBI" id="CHEBI:30616"/>
        <dbReference type="ChEBI" id="CHEBI:33019"/>
        <dbReference type="ChEBI" id="CHEBI:57972"/>
        <dbReference type="ChEBI" id="CHEBI:78442"/>
        <dbReference type="ChEBI" id="CHEBI:78497"/>
        <dbReference type="ChEBI" id="CHEBI:456215"/>
        <dbReference type="EC" id="6.1.1.7"/>
    </reaction>
</comment>
<feature type="binding site" evidence="11">
    <location>
        <position position="558"/>
    </location>
    <ligand>
        <name>Zn(2+)</name>
        <dbReference type="ChEBI" id="CHEBI:29105"/>
    </ligand>
</feature>
<dbReference type="Gene3D" id="2.40.30.130">
    <property type="match status" value="1"/>
</dbReference>
<feature type="binding site" evidence="11">
    <location>
        <position position="562"/>
    </location>
    <ligand>
        <name>Zn(2+)</name>
        <dbReference type="ChEBI" id="CHEBI:29105"/>
    </ligand>
</feature>
<evidence type="ECO:0000256" key="9">
    <source>
        <dbReference type="ARBA" id="ARBA00022917"/>
    </source>
</evidence>
<dbReference type="InterPro" id="IPR018165">
    <property type="entry name" value="Ala-tRNA-synth_IIc_core"/>
</dbReference>
<dbReference type="RefSeq" id="WP_104751564.1">
    <property type="nucleotide sequence ID" value="NZ_FZMF01000002.1"/>
</dbReference>
<dbReference type="InterPro" id="IPR002318">
    <property type="entry name" value="Ala-tRNA-lgiase_IIc"/>
</dbReference>
<dbReference type="CDD" id="cd00673">
    <property type="entry name" value="AlaRS_core"/>
    <property type="match status" value="1"/>
</dbReference>
<comment type="domain">
    <text evidence="11">Consists of three domains; the N-terminal catalytic domain, the editing domain and the C-terminal C-Ala domain. The editing domain removes incorrectly charged amino acids, while the C-Ala domain, along with tRNA(Ala), serves as a bridge to cooperatively bring together the editing and aminoacylation centers thus stimulating deacylation of misacylated tRNAs.</text>
</comment>
<evidence type="ECO:0000259" key="12">
    <source>
        <dbReference type="PROSITE" id="PS50860"/>
    </source>
</evidence>
<keyword evidence="9 11" id="KW-0648">Protein biosynthesis</keyword>
<feature type="binding site" evidence="11">
    <location>
        <position position="672"/>
    </location>
    <ligand>
        <name>Zn(2+)</name>
        <dbReference type="ChEBI" id="CHEBI:29105"/>
    </ligand>
</feature>
<keyword evidence="8 11" id="KW-0694">RNA-binding</keyword>
<comment type="similarity">
    <text evidence="1 11">Belongs to the class-II aminoacyl-tRNA synthetase family.</text>
</comment>
<sequence length="872" mass="97702">MDIKNAFLQHFEHLNHVRVPSSSLVPDDSSLLFTNAGMVQFKDIFLGKVAPFAPRATSAQLCMRAGGKHNDLENVGYTNRHHTLFEMLGNFSFFDYFKEEAIAYAYSFVHKTLGFQNKDIYISVHEKDAQAYQLWQKFVPKSHIKTMGDKDNFWQMADTGPCGYCSEIYIDQGAQAFHSDQDYFGGEGDRFLEIWNLVFMQYDRSKEGVLTPLSQPCIDTGMGLERVQALLEGVQNNFDSSLFKPLMACIEEVFDLPYSAHRESFRVLADHARSVAFLLAMGVYFDNTGRGYVLRRILRRALRHGYLLEHAKGHELSQPFFYKILGSVCASMHDYPILQEHQQSLQAECRAEEELFLDTLEKGMHLFESALAQSNEIFSGAVAFKLYDTYGFPLDLTMDMLRDKGIEVDLAGYEACMQEQRARSQFKQSGAKDNLKTLDLSKLEPNTFEGYHHENLKASIRALYAPDEQGALVSVQSVAQNTKAYVVLDKTPFYPQGGGPIGDKGVLLDLAHNSIAHVLDTQKAGAINISLVEFKREVRVGDGVIAQVIERAEIAKHHSATHLLHLALREVLGKAAHAEGKNAQIQQKGSHIETTRLRFDFSFYRALSDAEIDAIEAFVNTQISMGASTDIEHMGAEAAKQSGAVMLFEDKYLEEVRVVRIADSLEACGGVHVSDSAHIGGFAITKSSSVSAGVRRIEAVCGKAYYQFIAQERATLRQARQKLKTHDILKGLDTRAQRPTSKQDCTHLVQWYPIQDKQLALLHAQKEHLKEFFALVDAHKKQQKNLVALFLCPNPQKHGLELSLKSVGSEDMLALLAHLKHRLEGLGYENKGGGKRDFVSLLVCKSQAMLAPEEIQNLVEALKQSTLEFMAG</sequence>
<dbReference type="Pfam" id="PF01411">
    <property type="entry name" value="tRNA-synt_2c"/>
    <property type="match status" value="1"/>
</dbReference>
<evidence type="ECO:0000256" key="6">
    <source>
        <dbReference type="ARBA" id="ARBA00022833"/>
    </source>
</evidence>
<evidence type="ECO:0000256" key="4">
    <source>
        <dbReference type="ARBA" id="ARBA00022723"/>
    </source>
</evidence>
<dbReference type="EC" id="6.1.1.7" evidence="11"/>
<keyword evidence="4 11" id="KW-0479">Metal-binding</keyword>
<evidence type="ECO:0000256" key="3">
    <source>
        <dbReference type="ARBA" id="ARBA00022598"/>
    </source>
</evidence>
<dbReference type="InterPro" id="IPR009000">
    <property type="entry name" value="Transl_B-barrel_sf"/>
</dbReference>
<keyword evidence="11" id="KW-0963">Cytoplasm</keyword>
<dbReference type="InterPro" id="IPR023033">
    <property type="entry name" value="Ala_tRNA_ligase_euk/bac"/>
</dbReference>
<dbReference type="Gene3D" id="3.30.980.10">
    <property type="entry name" value="Threonyl-trna Synthetase, Chain A, domain 2"/>
    <property type="match status" value="1"/>
</dbReference>
<keyword evidence="2 11" id="KW-0820">tRNA-binding</keyword>
<evidence type="ECO:0000256" key="7">
    <source>
        <dbReference type="ARBA" id="ARBA00022840"/>
    </source>
</evidence>
<evidence type="ECO:0000256" key="5">
    <source>
        <dbReference type="ARBA" id="ARBA00022741"/>
    </source>
</evidence>
<proteinExistence type="inferred from homology"/>
<evidence type="ECO:0000256" key="10">
    <source>
        <dbReference type="ARBA" id="ARBA00023146"/>
    </source>
</evidence>
<dbReference type="HAMAP" id="MF_00036_B">
    <property type="entry name" value="Ala_tRNA_synth_B"/>
    <property type="match status" value="1"/>
</dbReference>
<evidence type="ECO:0000313" key="14">
    <source>
        <dbReference type="Proteomes" id="UP001595783"/>
    </source>
</evidence>
<dbReference type="SUPFAM" id="SSF50447">
    <property type="entry name" value="Translation proteins"/>
    <property type="match status" value="1"/>
</dbReference>
<dbReference type="NCBIfam" id="TIGR00344">
    <property type="entry name" value="alaS"/>
    <property type="match status" value="1"/>
</dbReference>
<gene>
    <name evidence="11 13" type="primary">alaS</name>
    <name evidence="13" type="ORF">ACFOPX_06765</name>
</gene>